<keyword evidence="2" id="KW-0813">Transport</keyword>
<keyword evidence="3" id="KW-0963">Cytoplasm</keyword>
<dbReference type="Pfam" id="PF00359">
    <property type="entry name" value="PTS_EIIA_2"/>
    <property type="match status" value="1"/>
</dbReference>
<evidence type="ECO:0000256" key="2">
    <source>
        <dbReference type="ARBA" id="ARBA00022448"/>
    </source>
</evidence>
<keyword evidence="13" id="KW-1185">Reference proteome</keyword>
<dbReference type="AlphaFoldDB" id="A0A4R4T500"/>
<dbReference type="InterPro" id="IPR051351">
    <property type="entry name" value="Ascorbate-PTS_EIIA_comp"/>
</dbReference>
<dbReference type="CDD" id="cd00211">
    <property type="entry name" value="PTS_IIA_fru"/>
    <property type="match status" value="1"/>
</dbReference>
<dbReference type="SUPFAM" id="SSF55804">
    <property type="entry name" value="Phoshotransferase/anion transport protein"/>
    <property type="match status" value="1"/>
</dbReference>
<gene>
    <name evidence="12" type="ORF">E1283_22740</name>
</gene>
<keyword evidence="6" id="KW-0598">Phosphotransferase system</keyword>
<evidence type="ECO:0000256" key="9">
    <source>
        <dbReference type="ARBA" id="ARBA00041175"/>
    </source>
</evidence>
<evidence type="ECO:0000313" key="13">
    <source>
        <dbReference type="Proteomes" id="UP000295345"/>
    </source>
</evidence>
<evidence type="ECO:0000259" key="11">
    <source>
        <dbReference type="PROSITE" id="PS51094"/>
    </source>
</evidence>
<dbReference type="InterPro" id="IPR002178">
    <property type="entry name" value="PTS_EIIA_type-2_dom"/>
</dbReference>
<dbReference type="OrthoDB" id="1634238at2"/>
<evidence type="ECO:0000256" key="7">
    <source>
        <dbReference type="ARBA" id="ARBA00022777"/>
    </source>
</evidence>
<dbReference type="Proteomes" id="UP000295345">
    <property type="component" value="Unassembled WGS sequence"/>
</dbReference>
<dbReference type="EMBL" id="SMKI01000265">
    <property type="protein sequence ID" value="TDC72101.1"/>
    <property type="molecule type" value="Genomic_DNA"/>
</dbReference>
<protein>
    <recommendedName>
        <fullName evidence="9">Ascorbate-specific PTS system EIIA component</fullName>
    </recommendedName>
    <alternativeName>
        <fullName evidence="10">Ascorbate-specific phosphotransferase enzyme IIA component</fullName>
    </alternativeName>
</protein>
<evidence type="ECO:0000256" key="1">
    <source>
        <dbReference type="ARBA" id="ARBA00004496"/>
    </source>
</evidence>
<dbReference type="GO" id="GO:0016301">
    <property type="term" value="F:kinase activity"/>
    <property type="evidence" value="ECO:0007669"/>
    <property type="project" value="UniProtKB-KW"/>
</dbReference>
<keyword evidence="5" id="KW-0808">Transferase</keyword>
<comment type="function">
    <text evidence="8">The phosphoenolpyruvate-dependent sugar phosphotransferase system (sugar PTS), a major carbohydrate active transport system, catalyzes the phosphorylation of incoming sugar substrates concomitantly with their translocation across the cell membrane. The enzyme II UlaABC PTS system is involved in ascorbate transport.</text>
</comment>
<dbReference type="PROSITE" id="PS51094">
    <property type="entry name" value="PTS_EIIA_TYPE_2"/>
    <property type="match status" value="1"/>
</dbReference>
<dbReference type="PANTHER" id="PTHR36203:SF1">
    <property type="entry name" value="ASCORBATE-SPECIFIC PTS SYSTEM EIIA COMPONENT"/>
    <property type="match status" value="1"/>
</dbReference>
<comment type="subcellular location">
    <subcellularLocation>
        <location evidence="1">Cytoplasm</location>
    </subcellularLocation>
</comment>
<evidence type="ECO:0000256" key="10">
    <source>
        <dbReference type="ARBA" id="ARBA00042072"/>
    </source>
</evidence>
<proteinExistence type="predicted"/>
<organism evidence="12 13">
    <name type="scientific">Streptomyces hainanensis</name>
    <dbReference type="NCBI Taxonomy" id="402648"/>
    <lineage>
        <taxon>Bacteria</taxon>
        <taxon>Bacillati</taxon>
        <taxon>Actinomycetota</taxon>
        <taxon>Actinomycetes</taxon>
        <taxon>Kitasatosporales</taxon>
        <taxon>Streptomycetaceae</taxon>
        <taxon>Streptomyces</taxon>
    </lineage>
</organism>
<evidence type="ECO:0000256" key="5">
    <source>
        <dbReference type="ARBA" id="ARBA00022679"/>
    </source>
</evidence>
<dbReference type="Gene3D" id="3.40.930.10">
    <property type="entry name" value="Mannitol-specific EII, Chain A"/>
    <property type="match status" value="1"/>
</dbReference>
<dbReference type="GO" id="GO:0005737">
    <property type="term" value="C:cytoplasm"/>
    <property type="evidence" value="ECO:0007669"/>
    <property type="project" value="UniProtKB-SubCell"/>
</dbReference>
<evidence type="ECO:0000256" key="3">
    <source>
        <dbReference type="ARBA" id="ARBA00022490"/>
    </source>
</evidence>
<keyword evidence="4" id="KW-0597">Phosphoprotein</keyword>
<comment type="caution">
    <text evidence="12">The sequence shown here is derived from an EMBL/GenBank/DDBJ whole genome shotgun (WGS) entry which is preliminary data.</text>
</comment>
<dbReference type="InterPro" id="IPR016152">
    <property type="entry name" value="PTrfase/Anion_transptr"/>
</dbReference>
<evidence type="ECO:0000313" key="12">
    <source>
        <dbReference type="EMBL" id="TDC72101.1"/>
    </source>
</evidence>
<dbReference type="PANTHER" id="PTHR36203">
    <property type="entry name" value="ASCORBATE-SPECIFIC PTS SYSTEM EIIA COMPONENT"/>
    <property type="match status" value="1"/>
</dbReference>
<evidence type="ECO:0000256" key="6">
    <source>
        <dbReference type="ARBA" id="ARBA00022683"/>
    </source>
</evidence>
<feature type="domain" description="PTS EIIA type-2" evidence="11">
    <location>
        <begin position="10"/>
        <end position="153"/>
    </location>
</feature>
<accession>A0A4R4T500</accession>
<dbReference type="RefSeq" id="WP_132819978.1">
    <property type="nucleotide sequence ID" value="NZ_SMKI01000265.1"/>
</dbReference>
<evidence type="ECO:0000256" key="4">
    <source>
        <dbReference type="ARBA" id="ARBA00022553"/>
    </source>
</evidence>
<evidence type="ECO:0000256" key="8">
    <source>
        <dbReference type="ARBA" id="ARBA00037387"/>
    </source>
</evidence>
<reference evidence="12 13" key="1">
    <citation type="submission" date="2019-03" db="EMBL/GenBank/DDBJ databases">
        <title>Draft genome sequences of novel Actinobacteria.</title>
        <authorList>
            <person name="Sahin N."/>
            <person name="Ay H."/>
            <person name="Saygin H."/>
        </authorList>
    </citation>
    <scope>NUCLEOTIDE SEQUENCE [LARGE SCALE GENOMIC DNA]</scope>
    <source>
        <strain evidence="12 13">DSM 41900</strain>
    </source>
</reference>
<dbReference type="GO" id="GO:0009401">
    <property type="term" value="P:phosphoenolpyruvate-dependent sugar phosphotransferase system"/>
    <property type="evidence" value="ECO:0007669"/>
    <property type="project" value="UniProtKB-KW"/>
</dbReference>
<keyword evidence="12" id="KW-0762">Sugar transport</keyword>
<keyword evidence="7" id="KW-0418">Kinase</keyword>
<name>A0A4R4T500_9ACTN</name>
<sequence>MTTSTTKLSDLLPEGKIRFSADRLGWREAVREVAAPLLDAGDITPDYVDAMIESIEAGGTYINLGFGIALAHARPERGAVRTAISMLRLTEPAPLLDQPEHAVDLYFCFAAADATAHTLAMASLARLLSDPGTREALRAARSAADVTQLIHEFEESK</sequence>